<dbReference type="EMBL" id="ASPP01009992">
    <property type="protein sequence ID" value="ETO23377.1"/>
    <property type="molecule type" value="Genomic_DNA"/>
</dbReference>
<accession>X6NDI5</accession>
<keyword evidence="2" id="KW-1133">Transmembrane helix</keyword>
<organism evidence="4 5">
    <name type="scientific">Reticulomyxa filosa</name>
    <dbReference type="NCBI Taxonomy" id="46433"/>
    <lineage>
        <taxon>Eukaryota</taxon>
        <taxon>Sar</taxon>
        <taxon>Rhizaria</taxon>
        <taxon>Retaria</taxon>
        <taxon>Foraminifera</taxon>
        <taxon>Monothalamids</taxon>
        <taxon>Reticulomyxidae</taxon>
        <taxon>Reticulomyxa</taxon>
    </lineage>
</organism>
<evidence type="ECO:0000313" key="4">
    <source>
        <dbReference type="EMBL" id="ETO23377.1"/>
    </source>
</evidence>
<feature type="compositionally biased region" description="Polar residues" evidence="1">
    <location>
        <begin position="291"/>
        <end position="304"/>
    </location>
</feature>
<dbReference type="InterPro" id="IPR046172">
    <property type="entry name" value="DUF6174"/>
</dbReference>
<name>X6NDI5_RETFI</name>
<dbReference type="Proteomes" id="UP000023152">
    <property type="component" value="Unassembled WGS sequence"/>
</dbReference>
<proteinExistence type="predicted"/>
<keyword evidence="2" id="KW-0472">Membrane</keyword>
<feature type="signal peptide" evidence="3">
    <location>
        <begin position="1"/>
        <end position="17"/>
    </location>
</feature>
<keyword evidence="3" id="KW-0732">Signal</keyword>
<keyword evidence="2" id="KW-0812">Transmembrane</keyword>
<feature type="chain" id="PRO_5004975822" evidence="3">
    <location>
        <begin position="18"/>
        <end position="329"/>
    </location>
</feature>
<reference evidence="4 5" key="1">
    <citation type="journal article" date="2013" name="Curr. Biol.">
        <title>The Genome of the Foraminiferan Reticulomyxa filosa.</title>
        <authorList>
            <person name="Glockner G."/>
            <person name="Hulsmann N."/>
            <person name="Schleicher M."/>
            <person name="Noegel A.A."/>
            <person name="Eichinger L."/>
            <person name="Gallinger C."/>
            <person name="Pawlowski J."/>
            <person name="Sierra R."/>
            <person name="Euteneuer U."/>
            <person name="Pillet L."/>
            <person name="Moustafa A."/>
            <person name="Platzer M."/>
            <person name="Groth M."/>
            <person name="Szafranski K."/>
            <person name="Schliwa M."/>
        </authorList>
    </citation>
    <scope>NUCLEOTIDE SEQUENCE [LARGE SCALE GENOMIC DNA]</scope>
</reference>
<sequence>MVIFMVLTFLSFANVYSQSDQSSLSSAYDVWTAKNTGDYKYEITWACSCVSCVSQQKQIKVNNNKVTNVEFVGSSYCDPKTYLSIKIKRDKLNNTKKDTSDYYTINELFDMLLTQMKNNAYSIDVTYHEDLGYPYYALVNPHQGTSEDTFGWTINCLSLDGKYGYHNVCEPTRKFLSDLGNFFVPFLHPHLHMENLTSVWVVAGWLILAVVSVTCLCVFGLYWRRRLVQPKTITLRNASGKVAYAKMSEQAETANEMVETETNINDPVLAVEEAKPKSSHEKKYDVIGRSTPDSQNGDSDSLSDSGEAHTSPKKPPSTMAPSPPVENIA</sequence>
<evidence type="ECO:0000313" key="5">
    <source>
        <dbReference type="Proteomes" id="UP000023152"/>
    </source>
</evidence>
<dbReference type="Pfam" id="PF19671">
    <property type="entry name" value="DUF6174"/>
    <property type="match status" value="1"/>
</dbReference>
<dbReference type="AlphaFoldDB" id="X6NDI5"/>
<feature type="compositionally biased region" description="Basic and acidic residues" evidence="1">
    <location>
        <begin position="273"/>
        <end position="286"/>
    </location>
</feature>
<evidence type="ECO:0000256" key="1">
    <source>
        <dbReference type="SAM" id="MobiDB-lite"/>
    </source>
</evidence>
<comment type="caution">
    <text evidence="4">The sequence shown here is derived from an EMBL/GenBank/DDBJ whole genome shotgun (WGS) entry which is preliminary data.</text>
</comment>
<feature type="region of interest" description="Disordered" evidence="1">
    <location>
        <begin position="273"/>
        <end position="329"/>
    </location>
</feature>
<feature type="transmembrane region" description="Helical" evidence="2">
    <location>
        <begin position="199"/>
        <end position="223"/>
    </location>
</feature>
<protein>
    <submittedName>
        <fullName evidence="4">Uncharacterized protein</fullName>
    </submittedName>
</protein>
<keyword evidence="5" id="KW-1185">Reference proteome</keyword>
<evidence type="ECO:0000256" key="2">
    <source>
        <dbReference type="SAM" id="Phobius"/>
    </source>
</evidence>
<evidence type="ECO:0000256" key="3">
    <source>
        <dbReference type="SAM" id="SignalP"/>
    </source>
</evidence>
<gene>
    <name evidence="4" type="ORF">RFI_13805</name>
</gene>